<keyword evidence="1" id="KW-0812">Transmembrane</keyword>
<name>A0A3E0HAG6_9PSEU</name>
<gene>
    <name evidence="2" type="ORF">BCF44_112108</name>
</gene>
<reference evidence="2 3" key="1">
    <citation type="submission" date="2018-08" db="EMBL/GenBank/DDBJ databases">
        <title>Genomic Encyclopedia of Archaeal and Bacterial Type Strains, Phase II (KMG-II): from individual species to whole genera.</title>
        <authorList>
            <person name="Goeker M."/>
        </authorList>
    </citation>
    <scope>NUCLEOTIDE SEQUENCE [LARGE SCALE GENOMIC DNA]</scope>
    <source>
        <strain evidence="2 3">DSM 45791</strain>
    </source>
</reference>
<feature type="transmembrane region" description="Helical" evidence="1">
    <location>
        <begin position="51"/>
        <end position="70"/>
    </location>
</feature>
<dbReference type="Proteomes" id="UP000256269">
    <property type="component" value="Unassembled WGS sequence"/>
</dbReference>
<feature type="transmembrane region" description="Helical" evidence="1">
    <location>
        <begin position="17"/>
        <end position="39"/>
    </location>
</feature>
<dbReference type="AlphaFoldDB" id="A0A3E0HAG6"/>
<comment type="caution">
    <text evidence="2">The sequence shown here is derived from an EMBL/GenBank/DDBJ whole genome shotgun (WGS) entry which is preliminary data.</text>
</comment>
<evidence type="ECO:0000256" key="1">
    <source>
        <dbReference type="SAM" id="Phobius"/>
    </source>
</evidence>
<keyword evidence="3" id="KW-1185">Reference proteome</keyword>
<dbReference type="OrthoDB" id="5196985at2"/>
<evidence type="ECO:0000313" key="3">
    <source>
        <dbReference type="Proteomes" id="UP000256269"/>
    </source>
</evidence>
<dbReference type="EMBL" id="QUNO01000012">
    <property type="protein sequence ID" value="REH41026.1"/>
    <property type="molecule type" value="Genomic_DNA"/>
</dbReference>
<keyword evidence="1" id="KW-1133">Transmembrane helix</keyword>
<accession>A0A3E0HAG6</accession>
<protein>
    <submittedName>
        <fullName evidence="2">Uncharacterized protein</fullName>
    </submittedName>
</protein>
<dbReference type="RefSeq" id="WP_116178218.1">
    <property type="nucleotide sequence ID" value="NZ_CP144375.1"/>
</dbReference>
<sequence>MSEPVKKQRAGLFDLRYVLALLFLVYGVVLTVMGLGFTSQAGLDKAAGININLWGGVVMLLVGIAFALWARLRPIVVPVTTEGDGTEPADDATGAGES</sequence>
<proteinExistence type="predicted"/>
<organism evidence="2 3">
    <name type="scientific">Kutzneria buriramensis</name>
    <dbReference type="NCBI Taxonomy" id="1045776"/>
    <lineage>
        <taxon>Bacteria</taxon>
        <taxon>Bacillati</taxon>
        <taxon>Actinomycetota</taxon>
        <taxon>Actinomycetes</taxon>
        <taxon>Pseudonocardiales</taxon>
        <taxon>Pseudonocardiaceae</taxon>
        <taxon>Kutzneria</taxon>
    </lineage>
</organism>
<evidence type="ECO:0000313" key="2">
    <source>
        <dbReference type="EMBL" id="REH41026.1"/>
    </source>
</evidence>
<keyword evidence="1" id="KW-0472">Membrane</keyword>